<dbReference type="Proteomes" id="UP001152622">
    <property type="component" value="Chromosome 7"/>
</dbReference>
<proteinExistence type="predicted"/>
<protein>
    <submittedName>
        <fullName evidence="2">Uncharacterized protein</fullName>
    </submittedName>
</protein>
<dbReference type="EMBL" id="JAINUF010000007">
    <property type="protein sequence ID" value="KAJ8353842.1"/>
    <property type="molecule type" value="Genomic_DNA"/>
</dbReference>
<organism evidence="2 3">
    <name type="scientific">Synaphobranchus kaupii</name>
    <name type="common">Kaup's arrowtooth eel</name>
    <dbReference type="NCBI Taxonomy" id="118154"/>
    <lineage>
        <taxon>Eukaryota</taxon>
        <taxon>Metazoa</taxon>
        <taxon>Chordata</taxon>
        <taxon>Craniata</taxon>
        <taxon>Vertebrata</taxon>
        <taxon>Euteleostomi</taxon>
        <taxon>Actinopterygii</taxon>
        <taxon>Neopterygii</taxon>
        <taxon>Teleostei</taxon>
        <taxon>Anguilliformes</taxon>
        <taxon>Synaphobranchidae</taxon>
        <taxon>Synaphobranchus</taxon>
    </lineage>
</organism>
<evidence type="ECO:0000313" key="3">
    <source>
        <dbReference type="Proteomes" id="UP001152622"/>
    </source>
</evidence>
<comment type="caution">
    <text evidence="2">The sequence shown here is derived from an EMBL/GenBank/DDBJ whole genome shotgun (WGS) entry which is preliminary data.</text>
</comment>
<evidence type="ECO:0000313" key="2">
    <source>
        <dbReference type="EMBL" id="KAJ8353842.1"/>
    </source>
</evidence>
<feature type="compositionally biased region" description="Basic and acidic residues" evidence="1">
    <location>
        <begin position="37"/>
        <end position="51"/>
    </location>
</feature>
<keyword evidence="3" id="KW-1185">Reference proteome</keyword>
<evidence type="ECO:0000256" key="1">
    <source>
        <dbReference type="SAM" id="MobiDB-lite"/>
    </source>
</evidence>
<gene>
    <name evidence="2" type="ORF">SKAU_G00214090</name>
</gene>
<feature type="region of interest" description="Disordered" evidence="1">
    <location>
        <begin position="37"/>
        <end position="67"/>
    </location>
</feature>
<name>A0A9Q1F9R2_SYNKA</name>
<reference evidence="2" key="1">
    <citation type="journal article" date="2023" name="Science">
        <title>Genome structures resolve the early diversification of teleost fishes.</title>
        <authorList>
            <person name="Parey E."/>
            <person name="Louis A."/>
            <person name="Montfort J."/>
            <person name="Bouchez O."/>
            <person name="Roques C."/>
            <person name="Iampietro C."/>
            <person name="Lluch J."/>
            <person name="Castinel A."/>
            <person name="Donnadieu C."/>
            <person name="Desvignes T."/>
            <person name="Floi Bucao C."/>
            <person name="Jouanno E."/>
            <person name="Wen M."/>
            <person name="Mejri S."/>
            <person name="Dirks R."/>
            <person name="Jansen H."/>
            <person name="Henkel C."/>
            <person name="Chen W.J."/>
            <person name="Zahm M."/>
            <person name="Cabau C."/>
            <person name="Klopp C."/>
            <person name="Thompson A.W."/>
            <person name="Robinson-Rechavi M."/>
            <person name="Braasch I."/>
            <person name="Lecointre G."/>
            <person name="Bobe J."/>
            <person name="Postlethwait J.H."/>
            <person name="Berthelot C."/>
            <person name="Roest Crollius H."/>
            <person name="Guiguen Y."/>
        </authorList>
    </citation>
    <scope>NUCLEOTIDE SEQUENCE</scope>
    <source>
        <strain evidence="2">WJC10195</strain>
    </source>
</reference>
<sequence>MKAATRARVQKHREKLYSNPELLEEYRRKERERYLKRKESGLLKSAKDMNAKQRKKQKKVEGEFQLV</sequence>
<accession>A0A9Q1F9R2</accession>
<dbReference type="AlphaFoldDB" id="A0A9Q1F9R2"/>